<keyword evidence="3" id="KW-0479">Metal-binding</keyword>
<dbReference type="Proteomes" id="UP000265080">
    <property type="component" value="Chromosome 10"/>
</dbReference>
<dbReference type="InterPro" id="IPR013087">
    <property type="entry name" value="Znf_C2H2_type"/>
</dbReference>
<proteinExistence type="inferred from homology"/>
<keyword evidence="8" id="KW-0238">DNA-binding</keyword>
<dbReference type="Gene3D" id="3.30.160.60">
    <property type="entry name" value="Classic Zinc Finger"/>
    <property type="match status" value="3"/>
</dbReference>
<evidence type="ECO:0000256" key="3">
    <source>
        <dbReference type="ARBA" id="ARBA00022723"/>
    </source>
</evidence>
<feature type="compositionally biased region" description="Basic and acidic residues" evidence="12">
    <location>
        <begin position="21"/>
        <end position="32"/>
    </location>
</feature>
<dbReference type="GeneTree" id="ENSGT01150000286952"/>
<feature type="domain" description="C2H2-type" evidence="13">
    <location>
        <begin position="108"/>
        <end position="135"/>
    </location>
</feature>
<dbReference type="AlphaFoldDB" id="A0A3P8SEM6"/>
<feature type="region of interest" description="Disordered" evidence="12">
    <location>
        <begin position="1"/>
        <end position="60"/>
    </location>
</feature>
<dbReference type="GO" id="GO:0000978">
    <property type="term" value="F:RNA polymerase II cis-regulatory region sequence-specific DNA binding"/>
    <property type="evidence" value="ECO:0007669"/>
    <property type="project" value="TreeGrafter"/>
</dbReference>
<dbReference type="Pfam" id="PF00096">
    <property type="entry name" value="zf-C2H2"/>
    <property type="match status" value="2"/>
</dbReference>
<comment type="similarity">
    <text evidence="2">Belongs to the krueppel C2H2-type zinc-finger protein family.</text>
</comment>
<comment type="subcellular location">
    <subcellularLocation>
        <location evidence="1">Nucleus</location>
    </subcellularLocation>
</comment>
<dbReference type="Ensembl" id="ENSAPET00000010931.1">
    <property type="protein sequence ID" value="ENSAPEP00000010641.1"/>
    <property type="gene ID" value="ENSAPEG00000007389.1"/>
</dbReference>
<evidence type="ECO:0000256" key="8">
    <source>
        <dbReference type="ARBA" id="ARBA00023125"/>
    </source>
</evidence>
<dbReference type="GO" id="GO:0009913">
    <property type="term" value="P:epidermal cell differentiation"/>
    <property type="evidence" value="ECO:0007669"/>
    <property type="project" value="TreeGrafter"/>
</dbReference>
<name>A0A3P8SEM6_AMPPE</name>
<accession>A0A3P8SEM6</accession>
<evidence type="ECO:0000256" key="7">
    <source>
        <dbReference type="ARBA" id="ARBA00023015"/>
    </source>
</evidence>
<feature type="domain" description="C2H2-type" evidence="13">
    <location>
        <begin position="79"/>
        <end position="107"/>
    </location>
</feature>
<evidence type="ECO:0000256" key="11">
    <source>
        <dbReference type="PROSITE-ProRule" id="PRU00042"/>
    </source>
</evidence>
<dbReference type="PANTHER" id="PTHR10032:SF272">
    <property type="entry name" value="OVO-LIKE ZINC FINGER 1A-RELATED"/>
    <property type="match status" value="1"/>
</dbReference>
<evidence type="ECO:0000256" key="12">
    <source>
        <dbReference type="SAM" id="MobiDB-lite"/>
    </source>
</evidence>
<sequence length="157" mass="18157">MSYDPETPQIKEEQEDLCTSPEKEQFTLKQEIDSFMVTPYEESDHSEPEPNDDQEGNNTFEFLSQMKKHHRIHAGIKPYSCSSCGKSFSQICVLKHHERITHTGERPYPCGICGKSFTQNGSLKIHMRTHTGERPYSCKTCGKSFRPAWDHHNHDNK</sequence>
<keyword evidence="10" id="KW-0539">Nucleus</keyword>
<evidence type="ECO:0000256" key="1">
    <source>
        <dbReference type="ARBA" id="ARBA00004123"/>
    </source>
</evidence>
<organism evidence="14 15">
    <name type="scientific">Amphiprion percula</name>
    <name type="common">Orange clownfish</name>
    <name type="synonym">Lutjanus percula</name>
    <dbReference type="NCBI Taxonomy" id="161767"/>
    <lineage>
        <taxon>Eukaryota</taxon>
        <taxon>Metazoa</taxon>
        <taxon>Chordata</taxon>
        <taxon>Craniata</taxon>
        <taxon>Vertebrata</taxon>
        <taxon>Euteleostomi</taxon>
        <taxon>Actinopterygii</taxon>
        <taxon>Neopterygii</taxon>
        <taxon>Teleostei</taxon>
        <taxon>Neoteleostei</taxon>
        <taxon>Acanthomorphata</taxon>
        <taxon>Ovalentaria</taxon>
        <taxon>Pomacentridae</taxon>
        <taxon>Amphiprion</taxon>
    </lineage>
</organism>
<dbReference type="SUPFAM" id="SSF57667">
    <property type="entry name" value="beta-beta-alpha zinc fingers"/>
    <property type="match status" value="2"/>
</dbReference>
<dbReference type="PANTHER" id="PTHR10032">
    <property type="entry name" value="ZINC FINGER PROTEIN WITH KRAB AND SCAN DOMAINS"/>
    <property type="match status" value="1"/>
</dbReference>
<evidence type="ECO:0000256" key="4">
    <source>
        <dbReference type="ARBA" id="ARBA00022737"/>
    </source>
</evidence>
<evidence type="ECO:0000313" key="15">
    <source>
        <dbReference type="Proteomes" id="UP000265080"/>
    </source>
</evidence>
<evidence type="ECO:0000256" key="5">
    <source>
        <dbReference type="ARBA" id="ARBA00022771"/>
    </source>
</evidence>
<dbReference type="InterPro" id="IPR027756">
    <property type="entry name" value="Ovo-like"/>
</dbReference>
<evidence type="ECO:0000256" key="10">
    <source>
        <dbReference type="ARBA" id="ARBA00023242"/>
    </source>
</evidence>
<reference evidence="14" key="3">
    <citation type="submission" date="2025-09" db="UniProtKB">
        <authorList>
            <consortium name="Ensembl"/>
        </authorList>
    </citation>
    <scope>IDENTIFICATION</scope>
</reference>
<protein>
    <recommendedName>
        <fullName evidence="13">C2H2-type domain-containing protein</fullName>
    </recommendedName>
</protein>
<keyword evidence="4" id="KW-0677">Repeat</keyword>
<reference evidence="14" key="2">
    <citation type="submission" date="2025-08" db="UniProtKB">
        <authorList>
            <consortium name="Ensembl"/>
        </authorList>
    </citation>
    <scope>IDENTIFICATION</scope>
</reference>
<evidence type="ECO:0000256" key="6">
    <source>
        <dbReference type="ARBA" id="ARBA00022833"/>
    </source>
</evidence>
<dbReference type="FunFam" id="3.30.160.60:FF:000382">
    <property type="entry name" value="zinc finger protein 35 isoform X4"/>
    <property type="match status" value="1"/>
</dbReference>
<evidence type="ECO:0000313" key="14">
    <source>
        <dbReference type="Ensembl" id="ENSAPEP00000010641.1"/>
    </source>
</evidence>
<keyword evidence="9" id="KW-0804">Transcription</keyword>
<dbReference type="FunFam" id="3.30.160.60:FF:000690">
    <property type="entry name" value="Zinc finger protein 354C"/>
    <property type="match status" value="1"/>
</dbReference>
<dbReference type="PROSITE" id="PS50157">
    <property type="entry name" value="ZINC_FINGER_C2H2_2"/>
    <property type="match status" value="2"/>
</dbReference>
<evidence type="ECO:0000256" key="9">
    <source>
        <dbReference type="ARBA" id="ARBA00023163"/>
    </source>
</evidence>
<dbReference type="PROSITE" id="PS00028">
    <property type="entry name" value="ZINC_FINGER_C2H2_1"/>
    <property type="match status" value="2"/>
</dbReference>
<dbReference type="InterPro" id="IPR036236">
    <property type="entry name" value="Znf_C2H2_sf"/>
</dbReference>
<dbReference type="GO" id="GO:0005634">
    <property type="term" value="C:nucleus"/>
    <property type="evidence" value="ECO:0007669"/>
    <property type="project" value="UniProtKB-SubCell"/>
</dbReference>
<keyword evidence="15" id="KW-1185">Reference proteome</keyword>
<reference evidence="14 15" key="1">
    <citation type="submission" date="2018-03" db="EMBL/GenBank/DDBJ databases">
        <title>Finding Nemo's genes: A chromosome-scale reference assembly of the genome of the orange clownfish Amphiprion percula.</title>
        <authorList>
            <person name="Lehmann R."/>
        </authorList>
    </citation>
    <scope>NUCLEOTIDE SEQUENCE</scope>
</reference>
<keyword evidence="6" id="KW-0862">Zinc</keyword>
<dbReference type="GO" id="GO:0008270">
    <property type="term" value="F:zinc ion binding"/>
    <property type="evidence" value="ECO:0007669"/>
    <property type="project" value="UniProtKB-KW"/>
</dbReference>
<keyword evidence="5 11" id="KW-0863">Zinc-finger</keyword>
<keyword evidence="7" id="KW-0805">Transcription regulation</keyword>
<dbReference type="GO" id="GO:0000981">
    <property type="term" value="F:DNA-binding transcription factor activity, RNA polymerase II-specific"/>
    <property type="evidence" value="ECO:0007669"/>
    <property type="project" value="TreeGrafter"/>
</dbReference>
<dbReference type="SMART" id="SM00355">
    <property type="entry name" value="ZnF_C2H2"/>
    <property type="match status" value="2"/>
</dbReference>
<dbReference type="FunFam" id="3.30.160.60:FF:000446">
    <property type="entry name" value="Zinc finger protein"/>
    <property type="match status" value="1"/>
</dbReference>
<evidence type="ECO:0000256" key="2">
    <source>
        <dbReference type="ARBA" id="ARBA00006991"/>
    </source>
</evidence>
<evidence type="ECO:0000259" key="13">
    <source>
        <dbReference type="PROSITE" id="PS50157"/>
    </source>
</evidence>